<protein>
    <recommendedName>
        <fullName evidence="4">Transmembrane protein</fullName>
    </recommendedName>
</protein>
<feature type="transmembrane region" description="Helical" evidence="1">
    <location>
        <begin position="69"/>
        <end position="87"/>
    </location>
</feature>
<sequence>MLYLRLACLLAGFLVLLAPPAMLYPTGASSNELAPAAGMLIALLLAAASFFHIALTGHRIRHSPALRRLCALLLCAPFLAGAAALWRSATPPALWLSGLLLGFTLIVSAILAYPLLRGPSPRRIRAREVRLHRRQLGAESNYLPISHHQGAPRN</sequence>
<feature type="transmembrane region" description="Helical" evidence="1">
    <location>
        <begin position="93"/>
        <end position="116"/>
    </location>
</feature>
<keyword evidence="1" id="KW-0472">Membrane</keyword>
<gene>
    <name evidence="2" type="ORF">NX780_09290</name>
</gene>
<dbReference type="RefSeq" id="WP_258827581.1">
    <property type="nucleotide sequence ID" value="NZ_JANUHA010000005.1"/>
</dbReference>
<evidence type="ECO:0008006" key="4">
    <source>
        <dbReference type="Google" id="ProtNLM"/>
    </source>
</evidence>
<comment type="caution">
    <text evidence="2">The sequence shown here is derived from an EMBL/GenBank/DDBJ whole genome shotgun (WGS) entry which is preliminary data.</text>
</comment>
<organism evidence="2 3">
    <name type="scientific">Massilia agri</name>
    <dbReference type="NCBI Taxonomy" id="1886785"/>
    <lineage>
        <taxon>Bacteria</taxon>
        <taxon>Pseudomonadati</taxon>
        <taxon>Pseudomonadota</taxon>
        <taxon>Betaproteobacteria</taxon>
        <taxon>Burkholderiales</taxon>
        <taxon>Oxalobacteraceae</taxon>
        <taxon>Telluria group</taxon>
        <taxon>Massilia</taxon>
    </lineage>
</organism>
<evidence type="ECO:0000256" key="1">
    <source>
        <dbReference type="SAM" id="Phobius"/>
    </source>
</evidence>
<feature type="transmembrane region" description="Helical" evidence="1">
    <location>
        <begin position="33"/>
        <end position="57"/>
    </location>
</feature>
<evidence type="ECO:0000313" key="3">
    <source>
        <dbReference type="Proteomes" id="UP001206572"/>
    </source>
</evidence>
<reference evidence="2 3" key="1">
    <citation type="submission" date="2022-08" db="EMBL/GenBank/DDBJ databases">
        <title>Reclassification of Massilia species as members of the genera Telluria, Duganella, Pseudoduganella, Mokoshia gen. nov. and Zemynaea gen. nov. using orthogonal and non-orthogonal genome-based approaches.</title>
        <authorList>
            <person name="Bowman J.P."/>
        </authorList>
    </citation>
    <scope>NUCLEOTIDE SEQUENCE [LARGE SCALE GENOMIC DNA]</scope>
    <source>
        <strain evidence="2 3">JCM 31661</strain>
    </source>
</reference>
<keyword evidence="3" id="KW-1185">Reference proteome</keyword>
<evidence type="ECO:0000313" key="2">
    <source>
        <dbReference type="EMBL" id="MCS0596544.1"/>
    </source>
</evidence>
<name>A0ABT2AJX3_9BURK</name>
<dbReference type="Proteomes" id="UP001206572">
    <property type="component" value="Unassembled WGS sequence"/>
</dbReference>
<dbReference type="EMBL" id="JANUHA010000005">
    <property type="protein sequence ID" value="MCS0596544.1"/>
    <property type="molecule type" value="Genomic_DNA"/>
</dbReference>
<keyword evidence="1" id="KW-0812">Transmembrane</keyword>
<accession>A0ABT2AJX3</accession>
<proteinExistence type="predicted"/>
<keyword evidence="1" id="KW-1133">Transmembrane helix</keyword>